<protein>
    <submittedName>
        <fullName evidence="2">Uncharacterized protein</fullName>
    </submittedName>
</protein>
<gene>
    <name evidence="2" type="ORF">O1G22_10355</name>
</gene>
<dbReference type="Proteomes" id="UP001212326">
    <property type="component" value="Chromosome"/>
</dbReference>
<feature type="compositionally biased region" description="Polar residues" evidence="1">
    <location>
        <begin position="55"/>
        <end position="67"/>
    </location>
</feature>
<keyword evidence="3" id="KW-1185">Reference proteome</keyword>
<accession>A0ABY7NY96</accession>
<name>A0ABY7NY96_9ACTN</name>
<evidence type="ECO:0000313" key="2">
    <source>
        <dbReference type="EMBL" id="WBO63204.1"/>
    </source>
</evidence>
<organism evidence="2 3">
    <name type="scientific">Streptomyces camelliae</name>
    <dbReference type="NCBI Taxonomy" id="3004093"/>
    <lineage>
        <taxon>Bacteria</taxon>
        <taxon>Bacillati</taxon>
        <taxon>Actinomycetota</taxon>
        <taxon>Actinomycetes</taxon>
        <taxon>Kitasatosporales</taxon>
        <taxon>Streptomycetaceae</taxon>
        <taxon>Streptomyces</taxon>
    </lineage>
</organism>
<dbReference type="EMBL" id="CP115300">
    <property type="protein sequence ID" value="WBO63204.1"/>
    <property type="molecule type" value="Genomic_DNA"/>
</dbReference>
<feature type="region of interest" description="Disordered" evidence="1">
    <location>
        <begin position="50"/>
        <end position="88"/>
    </location>
</feature>
<proteinExistence type="predicted"/>
<dbReference type="RefSeq" id="WP_270081089.1">
    <property type="nucleotide sequence ID" value="NZ_CP115300.1"/>
</dbReference>
<reference evidence="2 3" key="1">
    <citation type="submission" date="2022-12" db="EMBL/GenBank/DDBJ databases">
        <authorList>
            <person name="Mo P."/>
        </authorList>
    </citation>
    <scope>NUCLEOTIDE SEQUENCE [LARGE SCALE GENOMIC DNA]</scope>
    <source>
        <strain evidence="2 3">HUAS 2-6</strain>
    </source>
</reference>
<evidence type="ECO:0000313" key="3">
    <source>
        <dbReference type="Proteomes" id="UP001212326"/>
    </source>
</evidence>
<sequence>MRMSSRPVSSAASVWSARVRRASHAGAVLEAAGAQAEQVGQLRADLRARAASRDTITPTTGSSTAVSMSAEALMSKGRPGRPSGPAGP</sequence>
<evidence type="ECO:0000256" key="1">
    <source>
        <dbReference type="SAM" id="MobiDB-lite"/>
    </source>
</evidence>